<name>A0A081BTY4_VECG1</name>
<dbReference type="InterPro" id="IPR052157">
    <property type="entry name" value="BCAA_transport_permease"/>
</dbReference>
<feature type="transmembrane region" description="Helical" evidence="10">
    <location>
        <begin position="61"/>
        <end position="79"/>
    </location>
</feature>
<evidence type="ECO:0000256" key="1">
    <source>
        <dbReference type="ARBA" id="ARBA00004651"/>
    </source>
</evidence>
<dbReference type="Pfam" id="PF02653">
    <property type="entry name" value="BPD_transp_2"/>
    <property type="match status" value="1"/>
</dbReference>
<dbReference type="GO" id="GO:0015192">
    <property type="term" value="F:L-phenylalanine transmembrane transporter activity"/>
    <property type="evidence" value="ECO:0007669"/>
    <property type="project" value="TreeGrafter"/>
</dbReference>
<accession>A0A081BTY4</accession>
<dbReference type="GO" id="GO:0005304">
    <property type="term" value="F:L-valine transmembrane transporter activity"/>
    <property type="evidence" value="ECO:0007669"/>
    <property type="project" value="TreeGrafter"/>
</dbReference>
<evidence type="ECO:0000256" key="5">
    <source>
        <dbReference type="ARBA" id="ARBA00022692"/>
    </source>
</evidence>
<keyword evidence="2" id="KW-0813">Transport</keyword>
<evidence type="ECO:0000256" key="6">
    <source>
        <dbReference type="ARBA" id="ARBA00022970"/>
    </source>
</evidence>
<feature type="transmembrane region" description="Helical" evidence="10">
    <location>
        <begin position="191"/>
        <end position="214"/>
    </location>
</feature>
<dbReference type="GO" id="GO:1903806">
    <property type="term" value="P:L-isoleucine import across plasma membrane"/>
    <property type="evidence" value="ECO:0007669"/>
    <property type="project" value="TreeGrafter"/>
</dbReference>
<organism evidence="11">
    <name type="scientific">Vecturithrix granuli</name>
    <dbReference type="NCBI Taxonomy" id="1499967"/>
    <lineage>
        <taxon>Bacteria</taxon>
        <taxon>Candidatus Moduliflexota</taxon>
        <taxon>Candidatus Vecturitrichia</taxon>
        <taxon>Candidatus Vecturitrichales</taxon>
        <taxon>Candidatus Vecturitrichaceae</taxon>
        <taxon>Candidatus Vecturithrix</taxon>
    </lineage>
</organism>
<gene>
    <name evidence="11" type="ORF">U27_02748</name>
</gene>
<proteinExistence type="inferred from homology"/>
<sequence>MHVTLQQLINGLTQGSLFALLAISFAIIYGVLKLVNFATGALYMMGAYAGWMVVTYVSENIFLALLAGAAMGWSLGFIIEKVAIKLLRGVARIASLICTIGFSILFMEIASVIWGAETKSMPSFYDGVAFRIGDVEVVWYQLFMIATAIVILSGLQILIFKTRIGLAIRTVSLDYKTAGLMGVDVDRVTSFTFALGGACAGIAGVLGSVYYNAINPTMGLIAGTKSFSSAVFGGLTSVPGAIIGGYSLGIIENLGVHVIGIGYRDIIGFVILVGFLLFRPQGILGRRVNI</sequence>
<dbReference type="PANTHER" id="PTHR11795">
    <property type="entry name" value="BRANCHED-CHAIN AMINO ACID TRANSPORT SYSTEM PERMEASE PROTEIN LIVH"/>
    <property type="match status" value="1"/>
</dbReference>
<feature type="transmembrane region" description="Helical" evidence="10">
    <location>
        <begin position="12"/>
        <end position="31"/>
    </location>
</feature>
<dbReference type="InterPro" id="IPR001851">
    <property type="entry name" value="ABC_transp_permease"/>
</dbReference>
<comment type="similarity">
    <text evidence="9">Belongs to the binding-protein-dependent transport system permease family. LivHM subfamily.</text>
</comment>
<evidence type="ECO:0000313" key="12">
    <source>
        <dbReference type="Proteomes" id="UP000030661"/>
    </source>
</evidence>
<keyword evidence="8 10" id="KW-0472">Membrane</keyword>
<comment type="subcellular location">
    <subcellularLocation>
        <location evidence="1">Cell membrane</location>
        <topology evidence="1">Multi-pass membrane protein</topology>
    </subcellularLocation>
</comment>
<feature type="transmembrane region" description="Helical" evidence="10">
    <location>
        <begin position="37"/>
        <end position="54"/>
    </location>
</feature>
<evidence type="ECO:0000256" key="2">
    <source>
        <dbReference type="ARBA" id="ARBA00022448"/>
    </source>
</evidence>
<keyword evidence="4" id="KW-0997">Cell inner membrane</keyword>
<dbReference type="HOGENOM" id="CLU_039929_3_0_0"/>
<evidence type="ECO:0000256" key="7">
    <source>
        <dbReference type="ARBA" id="ARBA00022989"/>
    </source>
</evidence>
<keyword evidence="12" id="KW-1185">Reference proteome</keyword>
<dbReference type="GO" id="GO:0015188">
    <property type="term" value="F:L-isoleucine transmembrane transporter activity"/>
    <property type="evidence" value="ECO:0007669"/>
    <property type="project" value="TreeGrafter"/>
</dbReference>
<evidence type="ECO:0000256" key="9">
    <source>
        <dbReference type="ARBA" id="ARBA00037998"/>
    </source>
</evidence>
<evidence type="ECO:0000256" key="10">
    <source>
        <dbReference type="SAM" id="Phobius"/>
    </source>
</evidence>
<feature type="transmembrane region" description="Helical" evidence="10">
    <location>
        <begin position="91"/>
        <end position="116"/>
    </location>
</feature>
<dbReference type="EMBL" id="DF820464">
    <property type="protein sequence ID" value="GAK55789.1"/>
    <property type="molecule type" value="Genomic_DNA"/>
</dbReference>
<evidence type="ECO:0000256" key="8">
    <source>
        <dbReference type="ARBA" id="ARBA00023136"/>
    </source>
</evidence>
<evidence type="ECO:0000256" key="4">
    <source>
        <dbReference type="ARBA" id="ARBA00022519"/>
    </source>
</evidence>
<reference evidence="11" key="1">
    <citation type="journal article" date="2015" name="PeerJ">
        <title>First genomic representation of candidate bacterial phylum KSB3 points to enhanced environmental sensing as a trigger of wastewater bulking.</title>
        <authorList>
            <person name="Sekiguchi Y."/>
            <person name="Ohashi A."/>
            <person name="Parks D.H."/>
            <person name="Yamauchi T."/>
            <person name="Tyson G.W."/>
            <person name="Hugenholtz P."/>
        </authorList>
    </citation>
    <scope>NUCLEOTIDE SEQUENCE [LARGE SCALE GENOMIC DNA]</scope>
</reference>
<keyword evidence="6" id="KW-0029">Amino-acid transport</keyword>
<keyword evidence="5 10" id="KW-0812">Transmembrane</keyword>
<evidence type="ECO:0000313" key="11">
    <source>
        <dbReference type="EMBL" id="GAK55789.1"/>
    </source>
</evidence>
<feature type="transmembrane region" description="Helical" evidence="10">
    <location>
        <begin position="137"/>
        <end position="159"/>
    </location>
</feature>
<evidence type="ECO:0000256" key="3">
    <source>
        <dbReference type="ARBA" id="ARBA00022475"/>
    </source>
</evidence>
<dbReference type="CDD" id="cd06582">
    <property type="entry name" value="TM_PBP1_LivH_like"/>
    <property type="match status" value="1"/>
</dbReference>
<keyword evidence="3" id="KW-1003">Cell membrane</keyword>
<dbReference type="AlphaFoldDB" id="A0A081BTY4"/>
<dbReference type="GO" id="GO:0005886">
    <property type="term" value="C:plasma membrane"/>
    <property type="evidence" value="ECO:0007669"/>
    <property type="project" value="UniProtKB-SubCell"/>
</dbReference>
<feature type="transmembrane region" description="Helical" evidence="10">
    <location>
        <begin position="254"/>
        <end position="278"/>
    </location>
</feature>
<dbReference type="STRING" id="1499967.U27_02748"/>
<protein>
    <submittedName>
        <fullName evidence="11">Putative high-affinity branched-chain amino acid ABC transporter, permease protein LivH</fullName>
    </submittedName>
</protein>
<dbReference type="GO" id="GO:0042941">
    <property type="term" value="P:D-alanine transmembrane transport"/>
    <property type="evidence" value="ECO:0007669"/>
    <property type="project" value="TreeGrafter"/>
</dbReference>
<feature type="transmembrane region" description="Helical" evidence="10">
    <location>
        <begin position="226"/>
        <end position="248"/>
    </location>
</feature>
<dbReference type="GO" id="GO:0015808">
    <property type="term" value="P:L-alanine transport"/>
    <property type="evidence" value="ECO:0007669"/>
    <property type="project" value="TreeGrafter"/>
</dbReference>
<keyword evidence="7 10" id="KW-1133">Transmembrane helix</keyword>
<dbReference type="GO" id="GO:0015190">
    <property type="term" value="F:L-leucine transmembrane transporter activity"/>
    <property type="evidence" value="ECO:0007669"/>
    <property type="project" value="TreeGrafter"/>
</dbReference>
<dbReference type="Proteomes" id="UP000030661">
    <property type="component" value="Unassembled WGS sequence"/>
</dbReference>
<dbReference type="eggNOG" id="COG0559">
    <property type="taxonomic scope" value="Bacteria"/>
</dbReference>
<dbReference type="PANTHER" id="PTHR11795:SF371">
    <property type="entry name" value="HIGH-AFFINITY BRANCHED-CHAIN AMINO ACID TRANSPORT SYSTEM PERMEASE PROTEIN LIVH"/>
    <property type="match status" value="1"/>
</dbReference>